<dbReference type="EMBL" id="NPJF01000009">
    <property type="protein sequence ID" value="OYP57147.1"/>
    <property type="molecule type" value="Genomic_DNA"/>
</dbReference>
<name>A0ABX4EKC3_SEGBR</name>
<sequence>MARNYTNIIPECYVDTNLIQTLLRVEGVNHQSTCSQVAKEMMVKFSDNFAVGIIDADKFKRQPTYAQKSQIIAQSEELTLCKYPDKPHYFLKINNIMENFILHCAEQIGFDLKGEGFPDTKEGLMKITKHKDSLNNKDLTKLFKKLRDAKEMTILRETIEYLIQNPYTADEVVLKNFFCDNG</sequence>
<reference evidence="1 2" key="1">
    <citation type="submission" date="2017-08" db="EMBL/GenBank/DDBJ databases">
        <title>Comparative genomics of non-oral Prevotella species.</title>
        <authorList>
            <person name="Accetto T."/>
            <person name="Nograsek B."/>
            <person name="Avgustin G."/>
        </authorList>
    </citation>
    <scope>NUCLEOTIDE SEQUENCE [LARGE SCALE GENOMIC DNA]</scope>
    <source>
        <strain evidence="1 2">TC1-1</strain>
    </source>
</reference>
<protein>
    <submittedName>
        <fullName evidence="1">Uncharacterized protein</fullName>
    </submittedName>
</protein>
<comment type="caution">
    <text evidence="1">The sequence shown here is derived from an EMBL/GenBank/DDBJ whole genome shotgun (WGS) entry which is preliminary data.</text>
</comment>
<gene>
    <name evidence="1" type="ORF">CIK91_00925</name>
</gene>
<evidence type="ECO:0000313" key="1">
    <source>
        <dbReference type="EMBL" id="OYP57147.1"/>
    </source>
</evidence>
<evidence type="ECO:0000313" key="2">
    <source>
        <dbReference type="Proteomes" id="UP000216189"/>
    </source>
</evidence>
<proteinExistence type="predicted"/>
<dbReference type="Proteomes" id="UP000216189">
    <property type="component" value="Unassembled WGS sequence"/>
</dbReference>
<keyword evidence="2" id="KW-1185">Reference proteome</keyword>
<dbReference type="RefSeq" id="WP_094447960.1">
    <property type="nucleotide sequence ID" value="NZ_CP091802.1"/>
</dbReference>
<organism evidence="1 2">
    <name type="scientific">Segatella bryantii</name>
    <name type="common">Prevotella bryantii</name>
    <dbReference type="NCBI Taxonomy" id="77095"/>
    <lineage>
        <taxon>Bacteria</taxon>
        <taxon>Pseudomonadati</taxon>
        <taxon>Bacteroidota</taxon>
        <taxon>Bacteroidia</taxon>
        <taxon>Bacteroidales</taxon>
        <taxon>Prevotellaceae</taxon>
        <taxon>Segatella</taxon>
    </lineage>
</organism>
<accession>A0ABX4EKC3</accession>